<evidence type="ECO:0000313" key="2">
    <source>
        <dbReference type="Proteomes" id="UP000504628"/>
    </source>
</evidence>
<keyword evidence="2" id="KW-1185">Reference proteome</keyword>
<dbReference type="InParanoid" id="A0A7E6CXK5"/>
<dbReference type="Pfam" id="PF15768">
    <property type="entry name" value="CC190"/>
    <property type="match status" value="1"/>
</dbReference>
<evidence type="ECO:0000313" key="3">
    <source>
        <dbReference type="RefSeq" id="XP_035871760.1"/>
    </source>
</evidence>
<dbReference type="RefSeq" id="XP_035871760.1">
    <property type="nucleotide sequence ID" value="XM_036015867.1"/>
</dbReference>
<dbReference type="Proteomes" id="UP000504628">
    <property type="component" value="Chromosome 14"/>
</dbReference>
<proteinExistence type="predicted"/>
<evidence type="ECO:0000256" key="1">
    <source>
        <dbReference type="SAM" id="MobiDB-lite"/>
    </source>
</evidence>
<dbReference type="AlphaFoldDB" id="A0A7E6CXK5"/>
<dbReference type="CTD" id="339512"/>
<dbReference type="PANTHER" id="PTHR36871:SF1">
    <property type="entry name" value="COILED-COIL DOMAIN-CONTAINING PROTEIN 190"/>
    <property type="match status" value="1"/>
</dbReference>
<dbReference type="GeneID" id="118498248"/>
<sequence length="105" mass="11925">MEGREAWGRLRRRLDSERTHARQAEARLRQHLQRLERACQSHLRLLSWEQRQLRGERERLQRNIRSKGPSSSSSGGGSQQRPADAALRPARGGRPGGAPRASGLR</sequence>
<reference evidence="3" key="1">
    <citation type="submission" date="2025-08" db="UniProtKB">
        <authorList>
            <consortium name="RefSeq"/>
        </authorList>
    </citation>
    <scope>IDENTIFICATION</scope>
    <source>
        <tissue evidence="3">Muscle</tissue>
    </source>
</reference>
<dbReference type="KEGG" id="pdic:118498248"/>
<dbReference type="InterPro" id="IPR031525">
    <property type="entry name" value="CC190"/>
</dbReference>
<organism evidence="2 3">
    <name type="scientific">Phyllostomus discolor</name>
    <name type="common">pale spear-nosed bat</name>
    <dbReference type="NCBI Taxonomy" id="89673"/>
    <lineage>
        <taxon>Eukaryota</taxon>
        <taxon>Metazoa</taxon>
        <taxon>Chordata</taxon>
        <taxon>Craniata</taxon>
        <taxon>Vertebrata</taxon>
        <taxon>Euteleostomi</taxon>
        <taxon>Mammalia</taxon>
        <taxon>Eutheria</taxon>
        <taxon>Laurasiatheria</taxon>
        <taxon>Chiroptera</taxon>
        <taxon>Yangochiroptera</taxon>
        <taxon>Phyllostomidae</taxon>
        <taxon>Phyllostominae</taxon>
        <taxon>Phyllostomus</taxon>
    </lineage>
</organism>
<feature type="region of interest" description="Disordered" evidence="1">
    <location>
        <begin position="57"/>
        <end position="105"/>
    </location>
</feature>
<feature type="compositionally biased region" description="Low complexity" evidence="1">
    <location>
        <begin position="81"/>
        <end position="105"/>
    </location>
</feature>
<protein>
    <submittedName>
        <fullName evidence="3">Coiled-coil domain-containing protein 190</fullName>
    </submittedName>
</protein>
<gene>
    <name evidence="3" type="primary">CCDC190</name>
</gene>
<name>A0A7E6CXK5_9CHIR</name>
<accession>A0A7E6CXK5</accession>
<dbReference type="PANTHER" id="PTHR36871">
    <property type="entry name" value="COILED-COIL DOMAIN-CONTAINING PROTEIN 190"/>
    <property type="match status" value="1"/>
</dbReference>